<evidence type="ECO:0000256" key="7">
    <source>
        <dbReference type="ARBA" id="ARBA00023053"/>
    </source>
</evidence>
<keyword evidence="6 14" id="KW-1133">Transmembrane helix</keyword>
<dbReference type="InterPro" id="IPR018212">
    <property type="entry name" value="Na/solute_symporter_CS"/>
</dbReference>
<evidence type="ECO:0000313" key="16">
    <source>
        <dbReference type="Proteomes" id="UP000228934"/>
    </source>
</evidence>
<keyword evidence="16" id="KW-1185">Reference proteome</keyword>
<keyword evidence="9 14" id="KW-0472">Membrane</keyword>
<dbReference type="PANTHER" id="PTHR42985">
    <property type="entry name" value="SODIUM-COUPLED MONOCARBOXYLATE TRANSPORTER"/>
    <property type="match status" value="1"/>
</dbReference>
<dbReference type="GO" id="GO:0006814">
    <property type="term" value="P:sodium ion transport"/>
    <property type="evidence" value="ECO:0007669"/>
    <property type="project" value="UniProtKB-KW"/>
</dbReference>
<dbReference type="GO" id="GO:0098660">
    <property type="term" value="P:inorganic ion transmembrane transport"/>
    <property type="evidence" value="ECO:0007669"/>
    <property type="project" value="UniProtKB-ARBA"/>
</dbReference>
<comment type="similarity">
    <text evidence="2 13">Belongs to the sodium:solute symporter (SSF) (TC 2.A.21) family.</text>
</comment>
<feature type="non-terminal residue" evidence="15">
    <location>
        <position position="1"/>
    </location>
</feature>
<keyword evidence="5 14" id="KW-0812">Transmembrane</keyword>
<dbReference type="GO" id="GO:0005886">
    <property type="term" value="C:plasma membrane"/>
    <property type="evidence" value="ECO:0007669"/>
    <property type="project" value="UniProtKB-SubCell"/>
</dbReference>
<evidence type="ECO:0000256" key="14">
    <source>
        <dbReference type="SAM" id="Phobius"/>
    </source>
</evidence>
<keyword evidence="8" id="KW-0406">Ion transport</keyword>
<evidence type="ECO:0000256" key="13">
    <source>
        <dbReference type="RuleBase" id="RU362091"/>
    </source>
</evidence>
<dbReference type="InterPro" id="IPR001734">
    <property type="entry name" value="Na/solute_symporter"/>
</dbReference>
<comment type="catalytic activity">
    <reaction evidence="12">
        <text>iodide(out) + 2 Na(+)(out) = iodide(in) + 2 Na(+)(in)</text>
        <dbReference type="Rhea" id="RHEA:71207"/>
        <dbReference type="ChEBI" id="CHEBI:16382"/>
        <dbReference type="ChEBI" id="CHEBI:29101"/>
    </reaction>
</comment>
<keyword evidence="11" id="KW-0739">Sodium transport</keyword>
<evidence type="ECO:0000256" key="5">
    <source>
        <dbReference type="ARBA" id="ARBA00022692"/>
    </source>
</evidence>
<dbReference type="Pfam" id="PF00474">
    <property type="entry name" value="SSF"/>
    <property type="match status" value="1"/>
</dbReference>
<evidence type="ECO:0000256" key="11">
    <source>
        <dbReference type="ARBA" id="ARBA00023201"/>
    </source>
</evidence>
<comment type="subcellular location">
    <subcellularLocation>
        <location evidence="1">Cell membrane</location>
        <topology evidence="1">Multi-pass membrane protein</topology>
    </subcellularLocation>
</comment>
<evidence type="ECO:0000256" key="3">
    <source>
        <dbReference type="ARBA" id="ARBA00022448"/>
    </source>
</evidence>
<protein>
    <submittedName>
        <fullName evidence="15">Uncharacterized protein</fullName>
    </submittedName>
</protein>
<reference evidence="16" key="1">
    <citation type="journal article" date="2017" name="Nat. Commun.">
        <title>The North American bullfrog draft genome provides insight into hormonal regulation of long noncoding RNA.</title>
        <authorList>
            <person name="Hammond S.A."/>
            <person name="Warren R.L."/>
            <person name="Vandervalk B.P."/>
            <person name="Kucuk E."/>
            <person name="Khan H."/>
            <person name="Gibb E.A."/>
            <person name="Pandoh P."/>
            <person name="Kirk H."/>
            <person name="Zhao Y."/>
            <person name="Jones M."/>
            <person name="Mungall A.J."/>
            <person name="Coope R."/>
            <person name="Pleasance S."/>
            <person name="Moore R.A."/>
            <person name="Holt R.A."/>
            <person name="Round J.M."/>
            <person name="Ohora S."/>
            <person name="Walle B.V."/>
            <person name="Veldhoen N."/>
            <person name="Helbing C.C."/>
            <person name="Birol I."/>
        </authorList>
    </citation>
    <scope>NUCLEOTIDE SEQUENCE [LARGE SCALE GENOMIC DNA]</scope>
</reference>
<evidence type="ECO:0000313" key="15">
    <source>
        <dbReference type="EMBL" id="PIO40024.1"/>
    </source>
</evidence>
<evidence type="ECO:0000256" key="10">
    <source>
        <dbReference type="ARBA" id="ARBA00023180"/>
    </source>
</evidence>
<dbReference type="GO" id="GO:0015293">
    <property type="term" value="F:symporter activity"/>
    <property type="evidence" value="ECO:0007669"/>
    <property type="project" value="TreeGrafter"/>
</dbReference>
<dbReference type="PROSITE" id="PS00456">
    <property type="entry name" value="NA_SOLUT_SYMP_1"/>
    <property type="match status" value="1"/>
</dbReference>
<keyword evidence="3" id="KW-0813">Transport</keyword>
<feature type="transmembrane region" description="Helical" evidence="14">
    <location>
        <begin position="67"/>
        <end position="88"/>
    </location>
</feature>
<dbReference type="PANTHER" id="PTHR42985:SF2">
    <property type="entry name" value="SODIUM-DEPENDENT MULTIVITAMIN TRANSPORTER"/>
    <property type="match status" value="1"/>
</dbReference>
<organism evidence="15 16">
    <name type="scientific">Aquarana catesbeiana</name>
    <name type="common">American bullfrog</name>
    <name type="synonym">Rana catesbeiana</name>
    <dbReference type="NCBI Taxonomy" id="8400"/>
    <lineage>
        <taxon>Eukaryota</taxon>
        <taxon>Metazoa</taxon>
        <taxon>Chordata</taxon>
        <taxon>Craniata</taxon>
        <taxon>Vertebrata</taxon>
        <taxon>Euteleostomi</taxon>
        <taxon>Amphibia</taxon>
        <taxon>Batrachia</taxon>
        <taxon>Anura</taxon>
        <taxon>Neobatrachia</taxon>
        <taxon>Ranoidea</taxon>
        <taxon>Ranidae</taxon>
        <taxon>Aquarana</taxon>
    </lineage>
</organism>
<dbReference type="Gene3D" id="1.20.1730.10">
    <property type="entry name" value="Sodium/glucose cotransporter"/>
    <property type="match status" value="2"/>
</dbReference>
<evidence type="ECO:0000256" key="12">
    <source>
        <dbReference type="ARBA" id="ARBA00036099"/>
    </source>
</evidence>
<dbReference type="AlphaFoldDB" id="A0A2G9SIY2"/>
<evidence type="ECO:0000256" key="1">
    <source>
        <dbReference type="ARBA" id="ARBA00004651"/>
    </source>
</evidence>
<feature type="transmembrane region" description="Helical" evidence="14">
    <location>
        <begin position="36"/>
        <end position="55"/>
    </location>
</feature>
<dbReference type="GO" id="GO:0015075">
    <property type="term" value="F:monoatomic ion transmembrane transporter activity"/>
    <property type="evidence" value="ECO:0007669"/>
    <property type="project" value="UniProtKB-ARBA"/>
</dbReference>
<evidence type="ECO:0000256" key="8">
    <source>
        <dbReference type="ARBA" id="ARBA00023065"/>
    </source>
</evidence>
<keyword evidence="10" id="KW-0325">Glycoprotein</keyword>
<dbReference type="Proteomes" id="UP000228934">
    <property type="component" value="Unassembled WGS sequence"/>
</dbReference>
<accession>A0A2G9SIY2</accession>
<dbReference type="InterPro" id="IPR038377">
    <property type="entry name" value="Na/Glc_symporter_sf"/>
</dbReference>
<proteinExistence type="inferred from homology"/>
<sequence length="189" mass="20521">QYCLLTSASVLFCPQVIYMGVVLYAPALAFYAVTGFSLWGVVLTMGLVCTVYTTLGGLKAVIWTDVIQTMVMFAGQLAVIIVGTAKVGGIKEVWQIAIDNNKISGIKSCYAVFPCQQLVLALGCLTGLVMFAYDQKNNLFTPEIKAVPDQMVLYFVMDILQDFPGLPGLFVACLFSGALRYDILSCMHA</sequence>
<keyword evidence="4" id="KW-1003">Cell membrane</keyword>
<keyword evidence="7" id="KW-0915">Sodium</keyword>
<dbReference type="InterPro" id="IPR051163">
    <property type="entry name" value="Sodium:Solute_Symporter_SSF"/>
</dbReference>
<evidence type="ECO:0000256" key="4">
    <source>
        <dbReference type="ARBA" id="ARBA00022475"/>
    </source>
</evidence>
<gene>
    <name evidence="15" type="ORF">AB205_0203560</name>
</gene>
<evidence type="ECO:0000256" key="6">
    <source>
        <dbReference type="ARBA" id="ARBA00022989"/>
    </source>
</evidence>
<dbReference type="OrthoDB" id="6132759at2759"/>
<dbReference type="EMBL" id="KV924147">
    <property type="protein sequence ID" value="PIO40024.1"/>
    <property type="molecule type" value="Genomic_DNA"/>
</dbReference>
<evidence type="ECO:0000256" key="2">
    <source>
        <dbReference type="ARBA" id="ARBA00006434"/>
    </source>
</evidence>
<name>A0A2G9SIY2_AQUCT</name>
<evidence type="ECO:0000256" key="9">
    <source>
        <dbReference type="ARBA" id="ARBA00023136"/>
    </source>
</evidence>
<feature type="transmembrane region" description="Helical" evidence="14">
    <location>
        <begin position="153"/>
        <end position="179"/>
    </location>
</feature>
<dbReference type="PROSITE" id="PS50283">
    <property type="entry name" value="NA_SOLUT_SYMP_3"/>
    <property type="match status" value="1"/>
</dbReference>
<feature type="transmembrane region" description="Helical" evidence="14">
    <location>
        <begin position="109"/>
        <end position="133"/>
    </location>
</feature>